<dbReference type="EMBL" id="LAZR01017067">
    <property type="protein sequence ID" value="KKM01916.1"/>
    <property type="molecule type" value="Genomic_DNA"/>
</dbReference>
<proteinExistence type="predicted"/>
<reference evidence="1" key="1">
    <citation type="journal article" date="2015" name="Nature">
        <title>Complex archaea that bridge the gap between prokaryotes and eukaryotes.</title>
        <authorList>
            <person name="Spang A."/>
            <person name="Saw J.H."/>
            <person name="Jorgensen S.L."/>
            <person name="Zaremba-Niedzwiedzka K."/>
            <person name="Martijn J."/>
            <person name="Lind A.E."/>
            <person name="van Eijk R."/>
            <person name="Schleper C."/>
            <person name="Guy L."/>
            <person name="Ettema T.J."/>
        </authorList>
    </citation>
    <scope>NUCLEOTIDE SEQUENCE</scope>
</reference>
<accession>A0A0F9J7S8</accession>
<name>A0A0F9J7S8_9ZZZZ</name>
<dbReference type="AlphaFoldDB" id="A0A0F9J7S8"/>
<evidence type="ECO:0000313" key="1">
    <source>
        <dbReference type="EMBL" id="KKM01916.1"/>
    </source>
</evidence>
<protein>
    <submittedName>
        <fullName evidence="1">Uncharacterized protein</fullName>
    </submittedName>
</protein>
<gene>
    <name evidence="1" type="ORF">LCGC14_1789710</name>
</gene>
<comment type="caution">
    <text evidence="1">The sequence shown here is derived from an EMBL/GenBank/DDBJ whole genome shotgun (WGS) entry which is preliminary data.</text>
</comment>
<sequence length="121" mass="14325">MTKEEYQEYITDTLNDKGIKTFTEFEKTEEYFIILLRGKRVRVKSGKMAWSSLGAAKNALRCNLGCIPYDYQKFISDVEDNRDYIVTEKAKREAENEWIKNNIVFMPLAQYMLFRKKTKKG</sequence>
<organism evidence="1">
    <name type="scientific">marine sediment metagenome</name>
    <dbReference type="NCBI Taxonomy" id="412755"/>
    <lineage>
        <taxon>unclassified sequences</taxon>
        <taxon>metagenomes</taxon>
        <taxon>ecological metagenomes</taxon>
    </lineage>
</organism>